<dbReference type="SUPFAM" id="SSF55961">
    <property type="entry name" value="Bet v1-like"/>
    <property type="match status" value="1"/>
</dbReference>
<keyword evidence="6" id="KW-0411">Iron-sulfur</keyword>
<dbReference type="CDD" id="cd00680">
    <property type="entry name" value="RHO_alpha_C"/>
    <property type="match status" value="1"/>
</dbReference>
<sequence>MTNKISKGLPSEAYTDKKFWAKECNTIFSNSWVFVGFAHELKNLGDVLPITVGGQPLVLVRNKNGNILAFHNVCSHRCLKLVDRPTNVGKIIRCPYHSWSYDLDGNLLASPHFGGTNNHRPKGFTPKDNGLRSIRIKTWHDWIFINLNNNALPFEKYAAPLIKQLNNINLEKISPVATLDFGEIFTNWKFLIENFIEPYHVQFVHKKTTSQPLKDHYTIVNGLCYGSGVDLKEEDASSGSLAVSSKYLSLFPNFIIGTYYPGQLGVYLNNPIDPNRTYQKRIIYTTEGHKLTRSEIKNQKDLWWKVHKEDHEICERLQLGRSSPISKNGGLLSPHWENSVRSFQKIVIKALKKSENRKKR</sequence>
<proteinExistence type="predicted"/>
<dbReference type="GO" id="GO:0005506">
    <property type="term" value="F:iron ion binding"/>
    <property type="evidence" value="ECO:0007669"/>
    <property type="project" value="InterPro"/>
</dbReference>
<dbReference type="GO" id="GO:0051537">
    <property type="term" value="F:2 iron, 2 sulfur cluster binding"/>
    <property type="evidence" value="ECO:0007669"/>
    <property type="project" value="UniProtKB-KW"/>
</dbReference>
<dbReference type="Pfam" id="PF00355">
    <property type="entry name" value="Rieske"/>
    <property type="match status" value="1"/>
</dbReference>
<dbReference type="GO" id="GO:0016491">
    <property type="term" value="F:oxidoreductase activity"/>
    <property type="evidence" value="ECO:0007669"/>
    <property type="project" value="UniProtKB-KW"/>
</dbReference>
<dbReference type="PANTHER" id="PTHR43756:SF5">
    <property type="entry name" value="CHOLINE MONOOXYGENASE, CHLOROPLASTIC"/>
    <property type="match status" value="1"/>
</dbReference>
<keyword evidence="2" id="KW-0001">2Fe-2S</keyword>
<reference evidence="8" key="1">
    <citation type="submission" date="2018-05" db="EMBL/GenBank/DDBJ databases">
        <authorList>
            <person name="Lanie J.A."/>
            <person name="Ng W.-L."/>
            <person name="Kazmierczak K.M."/>
            <person name="Andrzejewski T.M."/>
            <person name="Davidsen T.M."/>
            <person name="Wayne K.J."/>
            <person name="Tettelin H."/>
            <person name="Glass J.I."/>
            <person name="Rusch D."/>
            <person name="Podicherti R."/>
            <person name="Tsui H.-C.T."/>
            <person name="Winkler M.E."/>
        </authorList>
    </citation>
    <scope>NUCLEOTIDE SEQUENCE</scope>
</reference>
<dbReference type="Gene3D" id="3.90.380.10">
    <property type="entry name" value="Naphthalene 1,2-dioxygenase Alpha Subunit, Chain A, domain 1"/>
    <property type="match status" value="2"/>
</dbReference>
<evidence type="ECO:0000256" key="3">
    <source>
        <dbReference type="ARBA" id="ARBA00022723"/>
    </source>
</evidence>
<dbReference type="InterPro" id="IPR001663">
    <property type="entry name" value="Rng_hydr_dOase-A"/>
</dbReference>
<accession>A0A381WD71</accession>
<keyword evidence="3" id="KW-0479">Metal-binding</keyword>
<evidence type="ECO:0000313" key="8">
    <source>
        <dbReference type="EMBL" id="SVA50480.1"/>
    </source>
</evidence>
<name>A0A381WD71_9ZZZZ</name>
<evidence type="ECO:0000256" key="1">
    <source>
        <dbReference type="ARBA" id="ARBA00001962"/>
    </source>
</evidence>
<dbReference type="EMBL" id="UINC01011436">
    <property type="protein sequence ID" value="SVA50480.1"/>
    <property type="molecule type" value="Genomic_DNA"/>
</dbReference>
<evidence type="ECO:0000256" key="6">
    <source>
        <dbReference type="ARBA" id="ARBA00023014"/>
    </source>
</evidence>
<evidence type="ECO:0000256" key="4">
    <source>
        <dbReference type="ARBA" id="ARBA00023002"/>
    </source>
</evidence>
<dbReference type="Pfam" id="PF00848">
    <property type="entry name" value="Ring_hydroxyl_A"/>
    <property type="match status" value="1"/>
</dbReference>
<dbReference type="InterPro" id="IPR036922">
    <property type="entry name" value="Rieske_2Fe-2S_sf"/>
</dbReference>
<dbReference type="PRINTS" id="PR00090">
    <property type="entry name" value="RNGDIOXGNASE"/>
</dbReference>
<dbReference type="SUPFAM" id="SSF50022">
    <property type="entry name" value="ISP domain"/>
    <property type="match status" value="1"/>
</dbReference>
<protein>
    <recommendedName>
        <fullName evidence="7">Rieske domain-containing protein</fullName>
    </recommendedName>
</protein>
<organism evidence="8">
    <name type="scientific">marine metagenome</name>
    <dbReference type="NCBI Taxonomy" id="408172"/>
    <lineage>
        <taxon>unclassified sequences</taxon>
        <taxon>metagenomes</taxon>
        <taxon>ecological metagenomes</taxon>
    </lineage>
</organism>
<comment type="cofactor">
    <cofactor evidence="1">
        <name>Fe cation</name>
        <dbReference type="ChEBI" id="CHEBI:24875"/>
    </cofactor>
</comment>
<gene>
    <name evidence="8" type="ORF">METZ01_LOCUS103334</name>
</gene>
<dbReference type="AlphaFoldDB" id="A0A381WD71"/>
<dbReference type="PROSITE" id="PS51296">
    <property type="entry name" value="RIESKE"/>
    <property type="match status" value="1"/>
</dbReference>
<feature type="domain" description="Rieske" evidence="7">
    <location>
        <begin position="32"/>
        <end position="145"/>
    </location>
</feature>
<dbReference type="InterPro" id="IPR015879">
    <property type="entry name" value="Ring_hydroxy_dOase_asu_C_dom"/>
</dbReference>
<dbReference type="Gene3D" id="2.102.10.10">
    <property type="entry name" value="Rieske [2Fe-2S] iron-sulphur domain"/>
    <property type="match status" value="1"/>
</dbReference>
<evidence type="ECO:0000259" key="7">
    <source>
        <dbReference type="PROSITE" id="PS51296"/>
    </source>
</evidence>
<keyword evidence="4" id="KW-0560">Oxidoreductase</keyword>
<keyword evidence="5" id="KW-0408">Iron</keyword>
<dbReference type="InterPro" id="IPR017941">
    <property type="entry name" value="Rieske_2Fe-2S"/>
</dbReference>
<dbReference type="CDD" id="cd03469">
    <property type="entry name" value="Rieske_RO_Alpha_N"/>
    <property type="match status" value="1"/>
</dbReference>
<dbReference type="PANTHER" id="PTHR43756">
    <property type="entry name" value="CHOLINE MONOOXYGENASE, CHLOROPLASTIC"/>
    <property type="match status" value="1"/>
</dbReference>
<evidence type="ECO:0000256" key="5">
    <source>
        <dbReference type="ARBA" id="ARBA00023004"/>
    </source>
</evidence>
<evidence type="ECO:0000256" key="2">
    <source>
        <dbReference type="ARBA" id="ARBA00022714"/>
    </source>
</evidence>